<dbReference type="Proteomes" id="UP000256645">
    <property type="component" value="Unassembled WGS sequence"/>
</dbReference>
<name>A0A3D8QG85_9HELO</name>
<sequence length="164" mass="15243">MALARVTVATPPACLIGAMGVQPNPADLTALCGTLESSVAGNITELCSGSNEAAAVSIYSASCLAKGMTVTVDTASSSSSAHASKTGSSSVSATGSASGTAKTTGASAAASGTATSGKASTTGPSASASASATGSSGARANTSSQSAIIMGTLVLGVGLASYLL</sequence>
<gene>
    <name evidence="2" type="ORF">BP6252_12198</name>
</gene>
<evidence type="ECO:0000313" key="2">
    <source>
        <dbReference type="EMBL" id="RDW60815.1"/>
    </source>
</evidence>
<feature type="region of interest" description="Disordered" evidence="1">
    <location>
        <begin position="76"/>
        <end position="140"/>
    </location>
</feature>
<evidence type="ECO:0000313" key="3">
    <source>
        <dbReference type="Proteomes" id="UP000256645"/>
    </source>
</evidence>
<dbReference type="EMBL" id="PDLM01000015">
    <property type="protein sequence ID" value="RDW60815.1"/>
    <property type="molecule type" value="Genomic_DNA"/>
</dbReference>
<dbReference type="AlphaFoldDB" id="A0A3D8QG85"/>
<organism evidence="2 3">
    <name type="scientific">Coleophoma cylindrospora</name>
    <dbReference type="NCBI Taxonomy" id="1849047"/>
    <lineage>
        <taxon>Eukaryota</taxon>
        <taxon>Fungi</taxon>
        <taxon>Dikarya</taxon>
        <taxon>Ascomycota</taxon>
        <taxon>Pezizomycotina</taxon>
        <taxon>Leotiomycetes</taxon>
        <taxon>Helotiales</taxon>
        <taxon>Dermateaceae</taxon>
        <taxon>Coleophoma</taxon>
    </lineage>
</organism>
<evidence type="ECO:0008006" key="4">
    <source>
        <dbReference type="Google" id="ProtNLM"/>
    </source>
</evidence>
<accession>A0A3D8QG85</accession>
<evidence type="ECO:0000256" key="1">
    <source>
        <dbReference type="SAM" id="MobiDB-lite"/>
    </source>
</evidence>
<keyword evidence="3" id="KW-1185">Reference proteome</keyword>
<reference evidence="2 3" key="1">
    <citation type="journal article" date="2018" name="IMA Fungus">
        <title>IMA Genome-F 9: Draft genome sequence of Annulohypoxylon stygium, Aspergillus mulundensis, Berkeleyomyces basicola (syn. Thielaviopsis basicola), Ceratocystis smalleyi, two Cercospora beticola strains, Coleophoma cylindrospora, Fusarium fracticaudum, Phialophora cf. hyalina, and Morchella septimelata.</title>
        <authorList>
            <person name="Wingfield B.D."/>
            <person name="Bills G.F."/>
            <person name="Dong Y."/>
            <person name="Huang W."/>
            <person name="Nel W.J."/>
            <person name="Swalarsk-Parry B.S."/>
            <person name="Vaghefi N."/>
            <person name="Wilken P.M."/>
            <person name="An Z."/>
            <person name="de Beer Z.W."/>
            <person name="De Vos L."/>
            <person name="Chen L."/>
            <person name="Duong T.A."/>
            <person name="Gao Y."/>
            <person name="Hammerbacher A."/>
            <person name="Kikkert J.R."/>
            <person name="Li Y."/>
            <person name="Li H."/>
            <person name="Li K."/>
            <person name="Li Q."/>
            <person name="Liu X."/>
            <person name="Ma X."/>
            <person name="Naidoo K."/>
            <person name="Pethybridge S.J."/>
            <person name="Sun J."/>
            <person name="Steenkamp E.T."/>
            <person name="van der Nest M.A."/>
            <person name="van Wyk S."/>
            <person name="Wingfield M.J."/>
            <person name="Xiong C."/>
            <person name="Yue Q."/>
            <person name="Zhang X."/>
        </authorList>
    </citation>
    <scope>NUCLEOTIDE SEQUENCE [LARGE SCALE GENOMIC DNA]</scope>
    <source>
        <strain evidence="2 3">BP6252</strain>
    </source>
</reference>
<dbReference type="OrthoDB" id="4776947at2759"/>
<dbReference type="STRING" id="1849047.A0A3D8QG85"/>
<comment type="caution">
    <text evidence="2">The sequence shown here is derived from an EMBL/GenBank/DDBJ whole genome shotgun (WGS) entry which is preliminary data.</text>
</comment>
<proteinExistence type="predicted"/>
<protein>
    <recommendedName>
        <fullName evidence="4">Gpi anchored cell wall protein</fullName>
    </recommendedName>
</protein>